<name>A0A1H2KL36_9ACTN</name>
<protein>
    <submittedName>
        <fullName evidence="2">DNA binding domain-containing protein, excisionase family</fullName>
    </submittedName>
</protein>
<dbReference type="STRING" id="419479.SAMN04488563_3962"/>
<reference evidence="3" key="1">
    <citation type="submission" date="2016-10" db="EMBL/GenBank/DDBJ databases">
        <authorList>
            <person name="Varghese N."/>
            <person name="Submissions S."/>
        </authorList>
    </citation>
    <scope>NUCLEOTIDE SEQUENCE [LARGE SCALE GENOMIC DNA]</scope>
    <source>
        <strain evidence="3">DSM 45079</strain>
    </source>
</reference>
<proteinExistence type="predicted"/>
<dbReference type="GO" id="GO:0003677">
    <property type="term" value="F:DNA binding"/>
    <property type="evidence" value="ECO:0007669"/>
    <property type="project" value="InterPro"/>
</dbReference>
<dbReference type="InterPro" id="IPR010093">
    <property type="entry name" value="SinI_DNA-bd"/>
</dbReference>
<dbReference type="Proteomes" id="UP000182977">
    <property type="component" value="Chromosome I"/>
</dbReference>
<evidence type="ECO:0000259" key="1">
    <source>
        <dbReference type="Pfam" id="PF12728"/>
    </source>
</evidence>
<feature type="domain" description="Helix-turn-helix" evidence="1">
    <location>
        <begin position="8"/>
        <end position="53"/>
    </location>
</feature>
<dbReference type="InterPro" id="IPR009061">
    <property type="entry name" value="DNA-bd_dom_put_sf"/>
</dbReference>
<evidence type="ECO:0000313" key="3">
    <source>
        <dbReference type="Proteomes" id="UP000182977"/>
    </source>
</evidence>
<dbReference type="SUPFAM" id="SSF46955">
    <property type="entry name" value="Putative DNA-binding domain"/>
    <property type="match status" value="1"/>
</dbReference>
<dbReference type="Pfam" id="PF12728">
    <property type="entry name" value="HTH_17"/>
    <property type="match status" value="1"/>
</dbReference>
<sequence>MIGSMSALYSAEDVAELLGLHVRTVRGYVRDGRLPAVRIGKQYRIAAEDVDALTGGRTAAARPEPAATSPRVEVSAIVQLDGVDRSTVDRLTTLVTAAAGGRSGGARLHVQTVYDPHRHSLKIVAIGSPGDTAALVGLVGTFTDSEL</sequence>
<accession>A0A1H2KL36</accession>
<keyword evidence="3" id="KW-1185">Reference proteome</keyword>
<dbReference type="AlphaFoldDB" id="A0A1H2KL36"/>
<gene>
    <name evidence="2" type="ORF">SAMN04488563_3962</name>
</gene>
<dbReference type="NCBIfam" id="TIGR01764">
    <property type="entry name" value="excise"/>
    <property type="match status" value="1"/>
</dbReference>
<dbReference type="EMBL" id="LT629791">
    <property type="protein sequence ID" value="SDU69359.1"/>
    <property type="molecule type" value="Genomic_DNA"/>
</dbReference>
<evidence type="ECO:0000313" key="2">
    <source>
        <dbReference type="EMBL" id="SDU69359.1"/>
    </source>
</evidence>
<dbReference type="InterPro" id="IPR041657">
    <property type="entry name" value="HTH_17"/>
</dbReference>
<organism evidence="2 3">
    <name type="scientific">Jiangella alkaliphila</name>
    <dbReference type="NCBI Taxonomy" id="419479"/>
    <lineage>
        <taxon>Bacteria</taxon>
        <taxon>Bacillati</taxon>
        <taxon>Actinomycetota</taxon>
        <taxon>Actinomycetes</taxon>
        <taxon>Jiangellales</taxon>
        <taxon>Jiangellaceae</taxon>
        <taxon>Jiangella</taxon>
    </lineage>
</organism>